<dbReference type="PATRIC" id="fig|162209.4.peg.3676"/>
<proteinExistence type="predicted"/>
<dbReference type="InterPro" id="IPR012341">
    <property type="entry name" value="6hp_glycosidase-like_sf"/>
</dbReference>
<gene>
    <name evidence="1" type="ORF">IJ22_34360</name>
</gene>
<dbReference type="SUPFAM" id="SSF48208">
    <property type="entry name" value="Six-hairpin glycosidases"/>
    <property type="match status" value="1"/>
</dbReference>
<dbReference type="KEGG" id="pnp:IJ22_34360"/>
<keyword evidence="2" id="KW-1185">Reference proteome</keyword>
<dbReference type="Gene3D" id="1.50.10.10">
    <property type="match status" value="1"/>
</dbReference>
<keyword evidence="1" id="KW-0326">Glycosidase</keyword>
<name>A0A0U2W8G3_9BACL</name>
<dbReference type="GO" id="GO:0005975">
    <property type="term" value="P:carbohydrate metabolic process"/>
    <property type="evidence" value="ECO:0007669"/>
    <property type="project" value="InterPro"/>
</dbReference>
<evidence type="ECO:0000313" key="1">
    <source>
        <dbReference type="EMBL" id="ALS23797.1"/>
    </source>
</evidence>
<dbReference type="AlphaFoldDB" id="A0A0U2W8G3"/>
<protein>
    <submittedName>
        <fullName evidence="1">Six-hairpin glycosidase-like family protein</fullName>
    </submittedName>
</protein>
<dbReference type="Pfam" id="PF06824">
    <property type="entry name" value="Glyco_hydro_125"/>
    <property type="match status" value="1"/>
</dbReference>
<dbReference type="RefSeq" id="WP_062409640.1">
    <property type="nucleotide sequence ID" value="NZ_CP013652.1"/>
</dbReference>
<dbReference type="EMBL" id="CP013652">
    <property type="protein sequence ID" value="ALS23797.1"/>
    <property type="molecule type" value="Genomic_DNA"/>
</dbReference>
<dbReference type="InterPro" id="IPR008313">
    <property type="entry name" value="GH125"/>
</dbReference>
<dbReference type="SMART" id="SM01149">
    <property type="entry name" value="DUF1237"/>
    <property type="match status" value="1"/>
</dbReference>
<evidence type="ECO:0000313" key="2">
    <source>
        <dbReference type="Proteomes" id="UP000061660"/>
    </source>
</evidence>
<dbReference type="OrthoDB" id="2487108at2"/>
<dbReference type="PANTHER" id="PTHR31047">
    <property type="entry name" value="MEIOTICALLY UP-REGULATED GENE 157 PROTEIN"/>
    <property type="match status" value="1"/>
</dbReference>
<organism evidence="1 2">
    <name type="scientific">Paenibacillus naphthalenovorans</name>
    <dbReference type="NCBI Taxonomy" id="162209"/>
    <lineage>
        <taxon>Bacteria</taxon>
        <taxon>Bacillati</taxon>
        <taxon>Bacillota</taxon>
        <taxon>Bacilli</taxon>
        <taxon>Bacillales</taxon>
        <taxon>Paenibacillaceae</taxon>
        <taxon>Paenibacillus</taxon>
    </lineage>
</organism>
<sequence length="662" mass="75156">MIRDMIGASAAIRQIPSHGQDKPLDTGGAGITASIGNDGKLRSFNDKHSVHGYVTLTGIEPFPNSEWYHSDYVRSYRTLLVESDVTGFGCVPEQAEDTGLFLIDHRYPAWESAGGSWEAAAIYLVDESATGSPRLVQWVRCRNTSGEPIDMRWNFGGRFSLHRCSYGQLTEGGPIPLPETKLELSADQRGLYIQSPSYAAEAAILLFGWDHALEEEPRSISKNTDKPVDYSKPLTVRLMPGETRDLFVTYQIRDLNDTAGANSFHYGAPNADDLTAAIGSNDLKLLPSAEALPGIHIWARNVDYILSCCAVPVRPDYCCILTDHQLLPLSWNRDSFYMMMLLVQAYEQAEHLFRNPEKIRRRILHVLRGHLLWMFERADCPEQYWGRAYLTNGYCKDLIYQLDQQCYPLWELAVYYQLTEDRAVLERCKDRFVQAVQGLFHVKDPDYWLFRTAETPADDKVELPYHLSSHILLWKTLQAVEQLNQTTGWLQENIGAWAEGVKQAVAEHFSGSWKGSPVWAYLTDGRGRHSYYHDANDLPTVLAPEWGFVEPGTQAWEQWNATMAFAFTEENKGGFYPGPFGGLGSVHTPHPWPLGDAQELAWHRLNGRPEDWARVWSKLQATGQRDGLFSEAVDEQTGRVRSRYWFSWPGAAIAMEWLKHSR</sequence>
<dbReference type="PANTHER" id="PTHR31047:SF0">
    <property type="entry name" value="MEIOTICALLY UP-REGULATED GENE 157 PROTEIN"/>
    <property type="match status" value="1"/>
</dbReference>
<dbReference type="GO" id="GO:0016798">
    <property type="term" value="F:hydrolase activity, acting on glycosyl bonds"/>
    <property type="evidence" value="ECO:0007669"/>
    <property type="project" value="UniProtKB-KW"/>
</dbReference>
<reference evidence="2" key="1">
    <citation type="submission" date="2015-12" db="EMBL/GenBank/DDBJ databases">
        <title>Complete genome sequences of two moderately thermophilic Paenibacillus species.</title>
        <authorList>
            <person name="Butler R.III."/>
            <person name="Wang J."/>
            <person name="Stark B.C."/>
            <person name="Pombert J.-F."/>
        </authorList>
    </citation>
    <scope>NUCLEOTIDE SEQUENCE [LARGE SCALE GENOMIC DNA]</scope>
    <source>
        <strain evidence="2">32O-Y</strain>
    </source>
</reference>
<dbReference type="InterPro" id="IPR008928">
    <property type="entry name" value="6-hairpin_glycosidase_sf"/>
</dbReference>
<reference evidence="1 2" key="2">
    <citation type="journal article" date="2016" name="Genome Announc.">
        <title>Complete Genome Sequences of Two Interactive Moderate Thermophiles, Paenibacillus napthalenovorans 32O-Y and Paenibacillus sp. 32O-W.</title>
        <authorList>
            <person name="Butler R.R.III."/>
            <person name="Wang J."/>
            <person name="Stark B.C."/>
            <person name="Pombert J.F."/>
        </authorList>
    </citation>
    <scope>NUCLEOTIDE SEQUENCE [LARGE SCALE GENOMIC DNA]</scope>
    <source>
        <strain evidence="1 2">32O-Y</strain>
    </source>
</reference>
<accession>A0A0U2W8G3</accession>
<dbReference type="STRING" id="162209.IJ22_34360"/>
<keyword evidence="1" id="KW-0378">Hydrolase</keyword>
<dbReference type="Proteomes" id="UP000061660">
    <property type="component" value="Chromosome"/>
</dbReference>